<keyword evidence="3" id="KW-1185">Reference proteome</keyword>
<feature type="chain" id="PRO_5038942004" description="Secreted protein" evidence="1">
    <location>
        <begin position="25"/>
        <end position="224"/>
    </location>
</feature>
<dbReference type="EMBL" id="BMCU01000001">
    <property type="protein sequence ID" value="GGG00193.1"/>
    <property type="molecule type" value="Genomic_DNA"/>
</dbReference>
<keyword evidence="1" id="KW-0732">Signal</keyword>
<evidence type="ECO:0000313" key="3">
    <source>
        <dbReference type="Proteomes" id="UP000654257"/>
    </source>
</evidence>
<dbReference type="AlphaFoldDB" id="A0A917CXC9"/>
<evidence type="ECO:0000256" key="1">
    <source>
        <dbReference type="SAM" id="SignalP"/>
    </source>
</evidence>
<feature type="signal peptide" evidence="1">
    <location>
        <begin position="1"/>
        <end position="24"/>
    </location>
</feature>
<gene>
    <name evidence="2" type="ORF">GCM10007304_12640</name>
</gene>
<name>A0A917CXC9_9NOCA</name>
<evidence type="ECO:0008006" key="4">
    <source>
        <dbReference type="Google" id="ProtNLM"/>
    </source>
</evidence>
<reference evidence="2" key="2">
    <citation type="submission" date="2020-09" db="EMBL/GenBank/DDBJ databases">
        <authorList>
            <person name="Sun Q."/>
            <person name="Sedlacek I."/>
        </authorList>
    </citation>
    <scope>NUCLEOTIDE SEQUENCE</scope>
    <source>
        <strain evidence="2">CCM 7905</strain>
    </source>
</reference>
<dbReference type="RefSeq" id="WP_188543783.1">
    <property type="nucleotide sequence ID" value="NZ_BMCU01000001.1"/>
</dbReference>
<accession>A0A917CXC9</accession>
<sequence length="224" mass="23440">MKGTKLLACGVMAAVIALTGSTTAAAEPAPAPPKSPVDIALDAAIAAAQSGVQRAQTDVAAYPIPVPFGTNMLAPQQQFFYDTFANSCTGYYNNRNPLRNSSQGRAWGVSGPAADPTLPYFIEPGSVHFMFFGIDTPIDMGKQTDTLWVTWFNLANGQRGDAPLRSERTWVAQQLAGLPTGPETLSVTVPTGPGLVAAVIHGSTQTIFGTQCDYLPVAGVVNAP</sequence>
<reference evidence="2" key="1">
    <citation type="journal article" date="2014" name="Int. J. Syst. Evol. Microbiol.">
        <title>Complete genome sequence of Corynebacterium casei LMG S-19264T (=DSM 44701T), isolated from a smear-ripened cheese.</title>
        <authorList>
            <consortium name="US DOE Joint Genome Institute (JGI-PGF)"/>
            <person name="Walter F."/>
            <person name="Albersmeier A."/>
            <person name="Kalinowski J."/>
            <person name="Ruckert C."/>
        </authorList>
    </citation>
    <scope>NUCLEOTIDE SEQUENCE</scope>
    <source>
        <strain evidence="2">CCM 7905</strain>
    </source>
</reference>
<proteinExistence type="predicted"/>
<evidence type="ECO:0000313" key="2">
    <source>
        <dbReference type="EMBL" id="GGG00193.1"/>
    </source>
</evidence>
<organism evidence="2 3">
    <name type="scientific">Rhodococcoides trifolii</name>
    <dbReference type="NCBI Taxonomy" id="908250"/>
    <lineage>
        <taxon>Bacteria</taxon>
        <taxon>Bacillati</taxon>
        <taxon>Actinomycetota</taxon>
        <taxon>Actinomycetes</taxon>
        <taxon>Mycobacteriales</taxon>
        <taxon>Nocardiaceae</taxon>
        <taxon>Rhodococcoides</taxon>
    </lineage>
</organism>
<protein>
    <recommendedName>
        <fullName evidence="4">Secreted protein</fullName>
    </recommendedName>
</protein>
<comment type="caution">
    <text evidence="2">The sequence shown here is derived from an EMBL/GenBank/DDBJ whole genome shotgun (WGS) entry which is preliminary data.</text>
</comment>
<dbReference type="Proteomes" id="UP000654257">
    <property type="component" value="Unassembled WGS sequence"/>
</dbReference>